<evidence type="ECO:0000256" key="7">
    <source>
        <dbReference type="ARBA" id="ARBA00023163"/>
    </source>
</evidence>
<keyword evidence="4" id="KW-0902">Two-component regulatory system</keyword>
<reference evidence="11 12" key="1">
    <citation type="submission" date="2013-03" db="EMBL/GenBank/DDBJ databases">
        <title>Draft genome sequence of Gracibacillus halophilus YIM-C55.5, a moderately halophilic and thermophilic organism from the Xiaochaidamu salt lake.</title>
        <authorList>
            <person name="Sugumar T."/>
            <person name="Polireddy D.R."/>
            <person name="Antony A."/>
            <person name="Madhava Y.R."/>
            <person name="Sivakumar N."/>
        </authorList>
    </citation>
    <scope>NUCLEOTIDE SEQUENCE [LARGE SCALE GENOMIC DNA]</scope>
    <source>
        <strain evidence="11 12">YIM-C55.5</strain>
    </source>
</reference>
<dbReference type="eggNOG" id="COG2207">
    <property type="taxonomic scope" value="Bacteria"/>
</dbReference>
<dbReference type="PANTHER" id="PTHR42713">
    <property type="entry name" value="HISTIDINE KINASE-RELATED"/>
    <property type="match status" value="1"/>
</dbReference>
<dbReference type="RefSeq" id="WP_003473053.1">
    <property type="nucleotide sequence ID" value="NZ_APML01000066.1"/>
</dbReference>
<dbReference type="PROSITE" id="PS50110">
    <property type="entry name" value="RESPONSE_REGULATORY"/>
    <property type="match status" value="1"/>
</dbReference>
<dbReference type="PROSITE" id="PS01124">
    <property type="entry name" value="HTH_ARAC_FAMILY_2"/>
    <property type="match status" value="1"/>
</dbReference>
<feature type="domain" description="Response regulatory" evidence="10">
    <location>
        <begin position="6"/>
        <end position="123"/>
    </location>
</feature>
<evidence type="ECO:0000313" key="12">
    <source>
        <dbReference type="Proteomes" id="UP000012283"/>
    </source>
</evidence>
<dbReference type="AlphaFoldDB" id="N4WS33"/>
<dbReference type="InterPro" id="IPR009057">
    <property type="entry name" value="Homeodomain-like_sf"/>
</dbReference>
<proteinExistence type="predicted"/>
<dbReference type="CDD" id="cd17536">
    <property type="entry name" value="REC_YesN-like"/>
    <property type="match status" value="1"/>
</dbReference>
<dbReference type="SMART" id="SM00448">
    <property type="entry name" value="REC"/>
    <property type="match status" value="1"/>
</dbReference>
<dbReference type="Pfam" id="PF00072">
    <property type="entry name" value="Response_reg"/>
    <property type="match status" value="1"/>
</dbReference>
<dbReference type="Proteomes" id="UP000012283">
    <property type="component" value="Unassembled WGS sequence"/>
</dbReference>
<evidence type="ECO:0000259" key="10">
    <source>
        <dbReference type="PROSITE" id="PS50110"/>
    </source>
</evidence>
<dbReference type="InterPro" id="IPR020449">
    <property type="entry name" value="Tscrpt_reg_AraC-type_HTH"/>
</dbReference>
<gene>
    <name evidence="11" type="ORF">J416_13154</name>
</gene>
<dbReference type="GO" id="GO:0000160">
    <property type="term" value="P:phosphorelay signal transduction system"/>
    <property type="evidence" value="ECO:0007669"/>
    <property type="project" value="UniProtKB-KW"/>
</dbReference>
<dbReference type="InterPro" id="IPR011006">
    <property type="entry name" value="CheY-like_superfamily"/>
</dbReference>
<feature type="modified residue" description="4-aspartylphosphate" evidence="8">
    <location>
        <position position="58"/>
    </location>
</feature>
<comment type="caution">
    <text evidence="11">The sequence shown here is derived from an EMBL/GenBank/DDBJ whole genome shotgun (WGS) entry which is preliminary data.</text>
</comment>
<keyword evidence="2" id="KW-0963">Cytoplasm</keyword>
<evidence type="ECO:0000256" key="2">
    <source>
        <dbReference type="ARBA" id="ARBA00022490"/>
    </source>
</evidence>
<evidence type="ECO:0000256" key="8">
    <source>
        <dbReference type="PROSITE-ProRule" id="PRU00169"/>
    </source>
</evidence>
<dbReference type="GO" id="GO:0003700">
    <property type="term" value="F:DNA-binding transcription factor activity"/>
    <property type="evidence" value="ECO:0007669"/>
    <property type="project" value="InterPro"/>
</dbReference>
<dbReference type="PATRIC" id="fig|1308866.3.peg.2658"/>
<dbReference type="OrthoDB" id="342399at2"/>
<dbReference type="GO" id="GO:0005737">
    <property type="term" value="C:cytoplasm"/>
    <property type="evidence" value="ECO:0007669"/>
    <property type="project" value="UniProtKB-SubCell"/>
</dbReference>
<organism evidence="11 12">
    <name type="scientific">Gracilibacillus halophilus YIM-C55.5</name>
    <dbReference type="NCBI Taxonomy" id="1308866"/>
    <lineage>
        <taxon>Bacteria</taxon>
        <taxon>Bacillati</taxon>
        <taxon>Bacillota</taxon>
        <taxon>Bacilli</taxon>
        <taxon>Bacillales</taxon>
        <taxon>Bacillaceae</taxon>
        <taxon>Gracilibacillus</taxon>
    </lineage>
</organism>
<dbReference type="EMBL" id="APML01000066">
    <property type="protein sequence ID" value="ENH95986.1"/>
    <property type="molecule type" value="Genomic_DNA"/>
</dbReference>
<protein>
    <submittedName>
        <fullName evidence="11">Two-component response regulator</fullName>
    </submittedName>
</protein>
<evidence type="ECO:0000313" key="11">
    <source>
        <dbReference type="EMBL" id="ENH95986.1"/>
    </source>
</evidence>
<keyword evidence="3 8" id="KW-0597">Phosphoprotein</keyword>
<name>N4WS33_9BACI</name>
<comment type="subcellular location">
    <subcellularLocation>
        <location evidence="1">Cytoplasm</location>
    </subcellularLocation>
</comment>
<accession>N4WS33</accession>
<evidence type="ECO:0000256" key="1">
    <source>
        <dbReference type="ARBA" id="ARBA00004496"/>
    </source>
</evidence>
<evidence type="ECO:0000256" key="6">
    <source>
        <dbReference type="ARBA" id="ARBA00023125"/>
    </source>
</evidence>
<dbReference type="InterPro" id="IPR001789">
    <property type="entry name" value="Sig_transdc_resp-reg_receiver"/>
</dbReference>
<dbReference type="eggNOG" id="COG4753">
    <property type="taxonomic scope" value="Bacteria"/>
</dbReference>
<keyword evidence="7" id="KW-0804">Transcription</keyword>
<dbReference type="InterPro" id="IPR051552">
    <property type="entry name" value="HptR"/>
</dbReference>
<dbReference type="STRING" id="1308866.J416_13154"/>
<dbReference type="SUPFAM" id="SSF52172">
    <property type="entry name" value="CheY-like"/>
    <property type="match status" value="1"/>
</dbReference>
<keyword evidence="5" id="KW-0805">Transcription regulation</keyword>
<dbReference type="SUPFAM" id="SSF46689">
    <property type="entry name" value="Homeodomain-like"/>
    <property type="match status" value="2"/>
</dbReference>
<evidence type="ECO:0000256" key="3">
    <source>
        <dbReference type="ARBA" id="ARBA00022553"/>
    </source>
</evidence>
<dbReference type="Gene3D" id="3.40.50.2300">
    <property type="match status" value="1"/>
</dbReference>
<dbReference type="PRINTS" id="PR00032">
    <property type="entry name" value="HTHARAC"/>
</dbReference>
<evidence type="ECO:0000259" key="9">
    <source>
        <dbReference type="PROSITE" id="PS01124"/>
    </source>
</evidence>
<dbReference type="SMART" id="SM00342">
    <property type="entry name" value="HTH_ARAC"/>
    <property type="match status" value="1"/>
</dbReference>
<feature type="domain" description="HTH araC/xylS-type" evidence="9">
    <location>
        <begin position="388"/>
        <end position="486"/>
    </location>
</feature>
<evidence type="ECO:0000256" key="4">
    <source>
        <dbReference type="ARBA" id="ARBA00023012"/>
    </source>
</evidence>
<dbReference type="PANTHER" id="PTHR42713:SF3">
    <property type="entry name" value="TRANSCRIPTIONAL REGULATORY PROTEIN HPTR"/>
    <property type="match status" value="1"/>
</dbReference>
<dbReference type="Gene3D" id="1.10.10.60">
    <property type="entry name" value="Homeodomain-like"/>
    <property type="match status" value="2"/>
</dbReference>
<keyword evidence="6" id="KW-0238">DNA-binding</keyword>
<dbReference type="Pfam" id="PF12833">
    <property type="entry name" value="HTH_18"/>
    <property type="match status" value="1"/>
</dbReference>
<dbReference type="GO" id="GO:0043565">
    <property type="term" value="F:sequence-specific DNA binding"/>
    <property type="evidence" value="ECO:0007669"/>
    <property type="project" value="InterPro"/>
</dbReference>
<sequence>MAEVCRVLIVDDEMLIRQGIINYIDWEAEGFQIVGEASNGQEAMDMIEQTHPHIVITDIVMPVMDGIDVVKAVKRAYPSIEIVVLSSFENYDYVRSTFQNGVADYILKPKLNEDELCQILYQIAANIPDLDHTARQRSPEQLLETVLRGNESALDEAFIQHFLPYSQFVLVAILGKHAQPQLGDHVKVLSLLAEDNCTTFLLNFQPQRFATIKETIKTISSEDTSLTWIVARPFDSITEIKSVYEDGLLKMKQYLFYLPEQSFLIYDELPKEQKRPVHFDLNHFIDMFKNRQFHVAFTYLSDYIHYLASQYTKDPFEFTSFLGNIIFNMIVLLDNLTCDTAEIERKKYRYFANINEASNVNEALEEFYEVVNKIQTMIFSNDSSNKLDRMLAYIEDHYTETLRLSELADHFHFNPSYLSAYFSSHHKEGFSEYVNRVRIKKAMNLLESSTVSISDISGMVGYSEHSYFCKVFKRITGMSPSHYRKEYRYENETTTTIDASD</sequence>
<evidence type="ECO:0000256" key="5">
    <source>
        <dbReference type="ARBA" id="ARBA00023015"/>
    </source>
</evidence>
<keyword evidence="12" id="KW-1185">Reference proteome</keyword>
<dbReference type="InterPro" id="IPR018060">
    <property type="entry name" value="HTH_AraC"/>
</dbReference>